<dbReference type="InterPro" id="IPR005116">
    <property type="entry name" value="Transp-assoc_OB_typ1"/>
</dbReference>
<dbReference type="GO" id="GO:0005524">
    <property type="term" value="F:ATP binding"/>
    <property type="evidence" value="ECO:0007669"/>
    <property type="project" value="UniProtKB-KW"/>
</dbReference>
<dbReference type="InterPro" id="IPR004606">
    <property type="entry name" value="Mop_domain"/>
</dbReference>
<organism evidence="9 10">
    <name type="scientific">Dietzia cercidiphylli</name>
    <dbReference type="NCBI Taxonomy" id="498199"/>
    <lineage>
        <taxon>Bacteria</taxon>
        <taxon>Bacillati</taxon>
        <taxon>Actinomycetota</taxon>
        <taxon>Actinomycetes</taxon>
        <taxon>Mycobacteriales</taxon>
        <taxon>Dietziaceae</taxon>
        <taxon>Dietzia</taxon>
    </lineage>
</organism>
<name>A0ABN2I8D4_9ACTN</name>
<feature type="domain" description="ABC transporter" evidence="7">
    <location>
        <begin position="8"/>
        <end position="252"/>
    </location>
</feature>
<dbReference type="InterPro" id="IPR050093">
    <property type="entry name" value="ABC_SmlMolc_Importer"/>
</dbReference>
<reference evidence="9 10" key="1">
    <citation type="journal article" date="2019" name="Int. J. Syst. Evol. Microbiol.">
        <title>The Global Catalogue of Microorganisms (GCM) 10K type strain sequencing project: providing services to taxonomists for standard genome sequencing and annotation.</title>
        <authorList>
            <consortium name="The Broad Institute Genomics Platform"/>
            <consortium name="The Broad Institute Genome Sequencing Center for Infectious Disease"/>
            <person name="Wu L."/>
            <person name="Ma J."/>
        </authorList>
    </citation>
    <scope>NUCLEOTIDE SEQUENCE [LARGE SCALE GENOMIC DNA]</scope>
    <source>
        <strain evidence="9 10">JCM 16002</strain>
    </source>
</reference>
<evidence type="ECO:0000256" key="3">
    <source>
        <dbReference type="ARBA" id="ARBA00022741"/>
    </source>
</evidence>
<dbReference type="Gene3D" id="2.40.50.100">
    <property type="match status" value="1"/>
</dbReference>
<keyword evidence="3" id="KW-0547">Nucleotide-binding</keyword>
<dbReference type="PROSITE" id="PS00211">
    <property type="entry name" value="ABC_TRANSPORTER_1"/>
    <property type="match status" value="1"/>
</dbReference>
<dbReference type="Proteomes" id="UP001500383">
    <property type="component" value="Unassembled WGS sequence"/>
</dbReference>
<dbReference type="RefSeq" id="WP_344390570.1">
    <property type="nucleotide sequence ID" value="NZ_BAAAQG010000003.1"/>
</dbReference>
<sequence>MAERPLAGRPADAGAASAAAAAAAAALDCRVAERDVELSLTVPAGRRVAIVGPNGAGKSTALALLAGHLRPDSGEVHLHGRPVSSPGLHVPAHRRRVVSLEQRPGLFPHLSALDNVAYGPRARGVRRRPALDRARAELEAVGCADLADRRPHELSGGQAQRVALARALAVDPELVLLDEPLAALDVEIAPGIRRLLADRLTGRTVVMVTHDPLDLWAMADDVVVISRGRAVQSGTVEGVLSRPGSDFAARLAGVSLLEGTVVDDDELRTPGGDAVTGYRPDAETAEVSGWVTGARAIATVDPRAVAVHAAQGPAQQAGDAAGSAPNAGSAANGVAPRSLSSARNAWPARVVGLAPAGALTRVTTELRDGQRVDAEVTSRSAAQLALAPGVDVTLVVKAAQVALYPRA</sequence>
<proteinExistence type="predicted"/>
<evidence type="ECO:0000313" key="9">
    <source>
        <dbReference type="EMBL" id="GAA1700385.1"/>
    </source>
</evidence>
<protein>
    <submittedName>
        <fullName evidence="9">ATP-binding cassette domain-containing protein</fullName>
    </submittedName>
</protein>
<dbReference type="InterPro" id="IPR003593">
    <property type="entry name" value="AAA+_ATPase"/>
</dbReference>
<keyword evidence="10" id="KW-1185">Reference proteome</keyword>
<keyword evidence="2 5" id="KW-0500">Molybdenum</keyword>
<dbReference type="PANTHER" id="PTHR42781">
    <property type="entry name" value="SPERMIDINE/PUTRESCINE IMPORT ATP-BINDING PROTEIN POTA"/>
    <property type="match status" value="1"/>
</dbReference>
<dbReference type="SUPFAM" id="SSF52540">
    <property type="entry name" value="P-loop containing nucleoside triphosphate hydrolases"/>
    <property type="match status" value="1"/>
</dbReference>
<dbReference type="InterPro" id="IPR027417">
    <property type="entry name" value="P-loop_NTPase"/>
</dbReference>
<dbReference type="InterPro" id="IPR003439">
    <property type="entry name" value="ABC_transporter-like_ATP-bd"/>
</dbReference>
<keyword evidence="1" id="KW-0813">Transport</keyword>
<dbReference type="PANTHER" id="PTHR42781:SF4">
    <property type="entry name" value="SPERMIDINE_PUTRESCINE IMPORT ATP-BINDING PROTEIN POTA"/>
    <property type="match status" value="1"/>
</dbReference>
<evidence type="ECO:0000256" key="6">
    <source>
        <dbReference type="SAM" id="MobiDB-lite"/>
    </source>
</evidence>
<keyword evidence="4 9" id="KW-0067">ATP-binding</keyword>
<dbReference type="InterPro" id="IPR017871">
    <property type="entry name" value="ABC_transporter-like_CS"/>
</dbReference>
<evidence type="ECO:0000256" key="5">
    <source>
        <dbReference type="PROSITE-ProRule" id="PRU01213"/>
    </source>
</evidence>
<evidence type="ECO:0000313" key="10">
    <source>
        <dbReference type="Proteomes" id="UP001500383"/>
    </source>
</evidence>
<dbReference type="PROSITE" id="PS50893">
    <property type="entry name" value="ABC_TRANSPORTER_2"/>
    <property type="match status" value="1"/>
</dbReference>
<dbReference type="EMBL" id="BAAAQG010000003">
    <property type="protein sequence ID" value="GAA1700385.1"/>
    <property type="molecule type" value="Genomic_DNA"/>
</dbReference>
<dbReference type="Pfam" id="PF03459">
    <property type="entry name" value="TOBE"/>
    <property type="match status" value="1"/>
</dbReference>
<dbReference type="InterPro" id="IPR008995">
    <property type="entry name" value="Mo/tungstate-bd_C_term_dom"/>
</dbReference>
<evidence type="ECO:0000256" key="4">
    <source>
        <dbReference type="ARBA" id="ARBA00022840"/>
    </source>
</evidence>
<dbReference type="PROSITE" id="PS51866">
    <property type="entry name" value="MOP"/>
    <property type="match status" value="1"/>
</dbReference>
<comment type="caution">
    <text evidence="9">The sequence shown here is derived from an EMBL/GenBank/DDBJ whole genome shotgun (WGS) entry which is preliminary data.</text>
</comment>
<dbReference type="Gene3D" id="3.40.50.300">
    <property type="entry name" value="P-loop containing nucleotide triphosphate hydrolases"/>
    <property type="match status" value="1"/>
</dbReference>
<gene>
    <name evidence="9" type="ORF">GCM10009831_06150</name>
</gene>
<evidence type="ECO:0000259" key="8">
    <source>
        <dbReference type="PROSITE" id="PS51866"/>
    </source>
</evidence>
<accession>A0ABN2I8D4</accession>
<evidence type="ECO:0000256" key="1">
    <source>
        <dbReference type="ARBA" id="ARBA00022448"/>
    </source>
</evidence>
<dbReference type="SMART" id="SM00382">
    <property type="entry name" value="AAA"/>
    <property type="match status" value="1"/>
</dbReference>
<feature type="domain" description="Mop" evidence="8">
    <location>
        <begin position="339"/>
        <end position="405"/>
    </location>
</feature>
<evidence type="ECO:0000256" key="2">
    <source>
        <dbReference type="ARBA" id="ARBA00022505"/>
    </source>
</evidence>
<dbReference type="Pfam" id="PF00005">
    <property type="entry name" value="ABC_tran"/>
    <property type="match status" value="1"/>
</dbReference>
<evidence type="ECO:0000259" key="7">
    <source>
        <dbReference type="PROSITE" id="PS50893"/>
    </source>
</evidence>
<feature type="region of interest" description="Disordered" evidence="6">
    <location>
        <begin position="309"/>
        <end position="335"/>
    </location>
</feature>
<dbReference type="SUPFAM" id="SSF50331">
    <property type="entry name" value="MOP-like"/>
    <property type="match status" value="1"/>
</dbReference>